<sequence length="185" mass="19107">MASCPTRKIVPTAKLSADNAGELELISHHRVVAVAAASQLPQNVPTTTASSSSSSSSSSPTSEASELSDCQATPAMDEAVPSPDVGPTRLTLGRTSTKRPAPAPLLYSVHTHSMLSTVSNISPSNSFLLDDDTVDTNTTDAINSALKAKKAKTTLGPDQTASQPSGLHANISIISIDDIEDPQSE</sequence>
<comment type="caution">
    <text evidence="2">The sequence shown here is derived from an EMBL/GenBank/DDBJ whole genome shotgun (WGS) entry which is preliminary data.</text>
</comment>
<feature type="region of interest" description="Disordered" evidence="1">
    <location>
        <begin position="153"/>
        <end position="185"/>
    </location>
</feature>
<dbReference type="Proteomes" id="UP000759537">
    <property type="component" value="Unassembled WGS sequence"/>
</dbReference>
<name>A0A9P5K1C0_9AGAM</name>
<dbReference type="AlphaFoldDB" id="A0A9P5K1C0"/>
<protein>
    <submittedName>
        <fullName evidence="2">Uncharacterized protein</fullName>
    </submittedName>
</protein>
<accession>A0A9P5K1C0</accession>
<gene>
    <name evidence="2" type="ORF">DFH94DRAFT_695825</name>
</gene>
<keyword evidence="3" id="KW-1185">Reference proteome</keyword>
<reference evidence="2" key="1">
    <citation type="submission" date="2019-10" db="EMBL/GenBank/DDBJ databases">
        <authorList>
            <consortium name="DOE Joint Genome Institute"/>
            <person name="Kuo A."/>
            <person name="Miyauchi S."/>
            <person name="Kiss E."/>
            <person name="Drula E."/>
            <person name="Kohler A."/>
            <person name="Sanchez-Garcia M."/>
            <person name="Andreopoulos B."/>
            <person name="Barry K.W."/>
            <person name="Bonito G."/>
            <person name="Buee M."/>
            <person name="Carver A."/>
            <person name="Chen C."/>
            <person name="Cichocki N."/>
            <person name="Clum A."/>
            <person name="Culley D."/>
            <person name="Crous P.W."/>
            <person name="Fauchery L."/>
            <person name="Girlanda M."/>
            <person name="Hayes R."/>
            <person name="Keri Z."/>
            <person name="LaButti K."/>
            <person name="Lipzen A."/>
            <person name="Lombard V."/>
            <person name="Magnuson J."/>
            <person name="Maillard F."/>
            <person name="Morin E."/>
            <person name="Murat C."/>
            <person name="Nolan M."/>
            <person name="Ohm R."/>
            <person name="Pangilinan J."/>
            <person name="Pereira M."/>
            <person name="Perotto S."/>
            <person name="Peter M."/>
            <person name="Riley R."/>
            <person name="Sitrit Y."/>
            <person name="Stielow B."/>
            <person name="Szollosi G."/>
            <person name="Zifcakova L."/>
            <person name="Stursova M."/>
            <person name="Spatafora J.W."/>
            <person name="Tedersoo L."/>
            <person name="Vaario L.-M."/>
            <person name="Yamada A."/>
            <person name="Yan M."/>
            <person name="Wang P."/>
            <person name="Xu J."/>
            <person name="Bruns T."/>
            <person name="Baldrian P."/>
            <person name="Vilgalys R."/>
            <person name="Henrissat B."/>
            <person name="Grigoriev I.V."/>
            <person name="Hibbett D."/>
            <person name="Nagy L.G."/>
            <person name="Martin F.M."/>
        </authorList>
    </citation>
    <scope>NUCLEOTIDE SEQUENCE</scope>
    <source>
        <strain evidence="2">Prilba</strain>
    </source>
</reference>
<organism evidence="2 3">
    <name type="scientific">Russula ochroleuca</name>
    <dbReference type="NCBI Taxonomy" id="152965"/>
    <lineage>
        <taxon>Eukaryota</taxon>
        <taxon>Fungi</taxon>
        <taxon>Dikarya</taxon>
        <taxon>Basidiomycota</taxon>
        <taxon>Agaricomycotina</taxon>
        <taxon>Agaricomycetes</taxon>
        <taxon>Russulales</taxon>
        <taxon>Russulaceae</taxon>
        <taxon>Russula</taxon>
    </lineage>
</organism>
<reference evidence="2" key="2">
    <citation type="journal article" date="2020" name="Nat. Commun.">
        <title>Large-scale genome sequencing of mycorrhizal fungi provides insights into the early evolution of symbiotic traits.</title>
        <authorList>
            <person name="Miyauchi S."/>
            <person name="Kiss E."/>
            <person name="Kuo A."/>
            <person name="Drula E."/>
            <person name="Kohler A."/>
            <person name="Sanchez-Garcia M."/>
            <person name="Morin E."/>
            <person name="Andreopoulos B."/>
            <person name="Barry K.W."/>
            <person name="Bonito G."/>
            <person name="Buee M."/>
            <person name="Carver A."/>
            <person name="Chen C."/>
            <person name="Cichocki N."/>
            <person name="Clum A."/>
            <person name="Culley D."/>
            <person name="Crous P.W."/>
            <person name="Fauchery L."/>
            <person name="Girlanda M."/>
            <person name="Hayes R.D."/>
            <person name="Keri Z."/>
            <person name="LaButti K."/>
            <person name="Lipzen A."/>
            <person name="Lombard V."/>
            <person name="Magnuson J."/>
            <person name="Maillard F."/>
            <person name="Murat C."/>
            <person name="Nolan M."/>
            <person name="Ohm R.A."/>
            <person name="Pangilinan J."/>
            <person name="Pereira M.F."/>
            <person name="Perotto S."/>
            <person name="Peter M."/>
            <person name="Pfister S."/>
            <person name="Riley R."/>
            <person name="Sitrit Y."/>
            <person name="Stielow J.B."/>
            <person name="Szollosi G."/>
            <person name="Zifcakova L."/>
            <person name="Stursova M."/>
            <person name="Spatafora J.W."/>
            <person name="Tedersoo L."/>
            <person name="Vaario L.M."/>
            <person name="Yamada A."/>
            <person name="Yan M."/>
            <person name="Wang P."/>
            <person name="Xu J."/>
            <person name="Bruns T."/>
            <person name="Baldrian P."/>
            <person name="Vilgalys R."/>
            <person name="Dunand C."/>
            <person name="Henrissat B."/>
            <person name="Grigoriev I.V."/>
            <person name="Hibbett D."/>
            <person name="Nagy L.G."/>
            <person name="Martin F.M."/>
        </authorList>
    </citation>
    <scope>NUCLEOTIDE SEQUENCE</scope>
    <source>
        <strain evidence="2">Prilba</strain>
    </source>
</reference>
<dbReference type="EMBL" id="WHVB01000018">
    <property type="protein sequence ID" value="KAF8473760.1"/>
    <property type="molecule type" value="Genomic_DNA"/>
</dbReference>
<evidence type="ECO:0000313" key="2">
    <source>
        <dbReference type="EMBL" id="KAF8473760.1"/>
    </source>
</evidence>
<proteinExistence type="predicted"/>
<evidence type="ECO:0000313" key="3">
    <source>
        <dbReference type="Proteomes" id="UP000759537"/>
    </source>
</evidence>
<feature type="compositionally biased region" description="Low complexity" evidence="1">
    <location>
        <begin position="45"/>
        <end position="65"/>
    </location>
</feature>
<evidence type="ECO:0000256" key="1">
    <source>
        <dbReference type="SAM" id="MobiDB-lite"/>
    </source>
</evidence>
<dbReference type="OrthoDB" id="3257439at2759"/>
<feature type="compositionally biased region" description="Polar residues" evidence="1">
    <location>
        <begin position="156"/>
        <end position="165"/>
    </location>
</feature>
<feature type="region of interest" description="Disordered" evidence="1">
    <location>
        <begin position="42"/>
        <end position="102"/>
    </location>
</feature>